<keyword evidence="9 13" id="KW-1133">Transmembrane helix</keyword>
<reference evidence="14 15" key="1">
    <citation type="submission" date="2023-09" db="EMBL/GenBank/DDBJ databases">
        <authorList>
            <person name="Rey-Velasco X."/>
        </authorList>
    </citation>
    <scope>NUCLEOTIDE SEQUENCE [LARGE SCALE GENOMIC DNA]</scope>
    <source>
        <strain evidence="14 15">F390</strain>
    </source>
</reference>
<dbReference type="PROSITE" id="PS01001">
    <property type="entry name" value="SDH_CYT_2"/>
    <property type="match status" value="1"/>
</dbReference>
<keyword evidence="8" id="KW-0479">Metal-binding</keyword>
<sequence>MADARGGNRYARPRPLSPHLSIWKWGPAMLSSILHRVTGNAMATLGLLILLWMLGAIAAGPQAYAVFAAVMGNPVGIIVLIGISWSFFNHMCSGIRHLVMDVGAGFEVERNNRAAIISIVCGVVLTVAFWLVILLK</sequence>
<dbReference type="PANTHER" id="PTHR10978">
    <property type="entry name" value="SUCCINATE DEHYDROGENASE CYTOCHROME B560 SUBUNIT"/>
    <property type="match status" value="1"/>
</dbReference>
<dbReference type="PANTHER" id="PTHR10978:SF5">
    <property type="entry name" value="SUCCINATE DEHYDROGENASE CYTOCHROME B560 SUBUNIT, MITOCHONDRIAL"/>
    <property type="match status" value="1"/>
</dbReference>
<evidence type="ECO:0000256" key="12">
    <source>
        <dbReference type="ARBA" id="ARBA00025912"/>
    </source>
</evidence>
<evidence type="ECO:0000313" key="14">
    <source>
        <dbReference type="EMBL" id="MDT0574871.1"/>
    </source>
</evidence>
<keyword evidence="15" id="KW-1185">Reference proteome</keyword>
<gene>
    <name evidence="14" type="primary">sdhC</name>
    <name evidence="14" type="ORF">RM533_01585</name>
</gene>
<comment type="caution">
    <text evidence="14">The sequence shown here is derived from an EMBL/GenBank/DDBJ whole genome shotgun (WGS) entry which is preliminary data.</text>
</comment>
<evidence type="ECO:0000256" key="3">
    <source>
        <dbReference type="ARBA" id="ARBA00004141"/>
    </source>
</evidence>
<protein>
    <recommendedName>
        <fullName evidence="5">Succinate dehydrogenase cytochrome b556 subunit</fullName>
    </recommendedName>
</protein>
<proteinExistence type="inferred from homology"/>
<evidence type="ECO:0000256" key="10">
    <source>
        <dbReference type="ARBA" id="ARBA00023004"/>
    </source>
</evidence>
<comment type="function">
    <text evidence="2">Membrane-anchoring subunit of succinate dehydrogenase (SDH).</text>
</comment>
<dbReference type="NCBIfam" id="TIGR02970">
    <property type="entry name" value="succ_dehyd_cytB"/>
    <property type="match status" value="1"/>
</dbReference>
<name>A0ABU2ZE37_9SPHN</name>
<feature type="transmembrane region" description="Helical" evidence="13">
    <location>
        <begin position="37"/>
        <end position="58"/>
    </location>
</feature>
<dbReference type="RefSeq" id="WP_311339429.1">
    <property type="nucleotide sequence ID" value="NZ_JAVRHS010000001.1"/>
</dbReference>
<evidence type="ECO:0000313" key="15">
    <source>
        <dbReference type="Proteomes" id="UP001259803"/>
    </source>
</evidence>
<evidence type="ECO:0000256" key="5">
    <source>
        <dbReference type="ARBA" id="ARBA00020076"/>
    </source>
</evidence>
<comment type="subcellular location">
    <subcellularLocation>
        <location evidence="3">Membrane</location>
        <topology evidence="3">Multi-pass membrane protein</topology>
    </subcellularLocation>
</comment>
<keyword evidence="10" id="KW-0408">Iron</keyword>
<dbReference type="PROSITE" id="PS01000">
    <property type="entry name" value="SDH_CYT_1"/>
    <property type="match status" value="1"/>
</dbReference>
<comment type="similarity">
    <text evidence="4">Belongs to the cytochrome b560 family.</text>
</comment>
<dbReference type="PIRSF" id="PIRSF000178">
    <property type="entry name" value="SDH_cyt_b560"/>
    <property type="match status" value="1"/>
</dbReference>
<dbReference type="CDD" id="cd03499">
    <property type="entry name" value="SQR_TypeC_SdhC"/>
    <property type="match status" value="1"/>
</dbReference>
<dbReference type="Gene3D" id="1.20.1300.10">
    <property type="entry name" value="Fumarate reductase/succinate dehydrogenase, transmembrane subunit"/>
    <property type="match status" value="1"/>
</dbReference>
<evidence type="ECO:0000256" key="7">
    <source>
        <dbReference type="ARBA" id="ARBA00022692"/>
    </source>
</evidence>
<evidence type="ECO:0000256" key="1">
    <source>
        <dbReference type="ARBA" id="ARBA00001971"/>
    </source>
</evidence>
<dbReference type="Proteomes" id="UP001259803">
    <property type="component" value="Unassembled WGS sequence"/>
</dbReference>
<evidence type="ECO:0000256" key="8">
    <source>
        <dbReference type="ARBA" id="ARBA00022723"/>
    </source>
</evidence>
<evidence type="ECO:0000256" key="2">
    <source>
        <dbReference type="ARBA" id="ARBA00004050"/>
    </source>
</evidence>
<dbReference type="InterPro" id="IPR018495">
    <property type="entry name" value="Succ_DH_cyt_bsu_CS"/>
</dbReference>
<dbReference type="SUPFAM" id="SSF81343">
    <property type="entry name" value="Fumarate reductase respiratory complex transmembrane subunits"/>
    <property type="match status" value="1"/>
</dbReference>
<evidence type="ECO:0000256" key="9">
    <source>
        <dbReference type="ARBA" id="ARBA00022989"/>
    </source>
</evidence>
<keyword evidence="11 13" id="KW-0472">Membrane</keyword>
<organism evidence="14 15">
    <name type="scientific">Croceicoccus esteveae</name>
    <dbReference type="NCBI Taxonomy" id="3075597"/>
    <lineage>
        <taxon>Bacteria</taxon>
        <taxon>Pseudomonadati</taxon>
        <taxon>Pseudomonadota</taxon>
        <taxon>Alphaproteobacteria</taxon>
        <taxon>Sphingomonadales</taxon>
        <taxon>Erythrobacteraceae</taxon>
        <taxon>Croceicoccus</taxon>
    </lineage>
</organism>
<dbReference type="InterPro" id="IPR034804">
    <property type="entry name" value="SQR/QFR_C/D"/>
</dbReference>
<comment type="subunit">
    <text evidence="12">Part of an enzyme complex containing four subunits: a flavoprotein, an iron-sulfur protein, plus two membrane-anchoring proteins, SdhC and SdhD. The complex can form homotrimers.</text>
</comment>
<dbReference type="Pfam" id="PF01127">
    <property type="entry name" value="Sdh_cyt"/>
    <property type="match status" value="1"/>
</dbReference>
<evidence type="ECO:0000256" key="13">
    <source>
        <dbReference type="SAM" id="Phobius"/>
    </source>
</evidence>
<feature type="transmembrane region" description="Helical" evidence="13">
    <location>
        <begin position="114"/>
        <end position="135"/>
    </location>
</feature>
<dbReference type="InterPro" id="IPR000701">
    <property type="entry name" value="SuccDH_FuR_B_TM-su"/>
</dbReference>
<keyword evidence="7 13" id="KW-0812">Transmembrane</keyword>
<keyword evidence="6" id="KW-0349">Heme</keyword>
<dbReference type="EMBL" id="JAVRHS010000001">
    <property type="protein sequence ID" value="MDT0574871.1"/>
    <property type="molecule type" value="Genomic_DNA"/>
</dbReference>
<accession>A0ABU2ZE37</accession>
<evidence type="ECO:0000256" key="4">
    <source>
        <dbReference type="ARBA" id="ARBA00007244"/>
    </source>
</evidence>
<evidence type="ECO:0000256" key="11">
    <source>
        <dbReference type="ARBA" id="ARBA00023136"/>
    </source>
</evidence>
<evidence type="ECO:0000256" key="6">
    <source>
        <dbReference type="ARBA" id="ARBA00022617"/>
    </source>
</evidence>
<feature type="transmembrane region" description="Helical" evidence="13">
    <location>
        <begin position="64"/>
        <end position="88"/>
    </location>
</feature>
<comment type="cofactor">
    <cofactor evidence="1">
        <name>heme</name>
        <dbReference type="ChEBI" id="CHEBI:30413"/>
    </cofactor>
</comment>
<dbReference type="InterPro" id="IPR014314">
    <property type="entry name" value="Succ_DH_cytb556"/>
</dbReference>